<dbReference type="EMBL" id="AXCN02000579">
    <property type="status" value="NOT_ANNOTATED_CDS"/>
    <property type="molecule type" value="Genomic_DNA"/>
</dbReference>
<accession>A0A182QP54</accession>
<dbReference type="VEuPathDB" id="VectorBase:AFAF014081"/>
<keyword evidence="2" id="KW-1185">Reference proteome</keyword>
<evidence type="ECO:0000313" key="2">
    <source>
        <dbReference type="Proteomes" id="UP000075886"/>
    </source>
</evidence>
<reference evidence="2" key="1">
    <citation type="submission" date="2014-01" db="EMBL/GenBank/DDBJ databases">
        <title>The Genome Sequence of Anopheles farauti FAR1 (V2).</title>
        <authorList>
            <consortium name="The Broad Institute Genomics Platform"/>
            <person name="Neafsey D.E."/>
            <person name="Besansky N."/>
            <person name="Howell P."/>
            <person name="Walton C."/>
            <person name="Young S.K."/>
            <person name="Zeng Q."/>
            <person name="Gargeya S."/>
            <person name="Fitzgerald M."/>
            <person name="Haas B."/>
            <person name="Abouelleil A."/>
            <person name="Allen A.W."/>
            <person name="Alvarado L."/>
            <person name="Arachchi H.M."/>
            <person name="Berlin A.M."/>
            <person name="Chapman S.B."/>
            <person name="Gainer-Dewar J."/>
            <person name="Goldberg J."/>
            <person name="Griggs A."/>
            <person name="Gujja S."/>
            <person name="Hansen M."/>
            <person name="Howarth C."/>
            <person name="Imamovic A."/>
            <person name="Ireland A."/>
            <person name="Larimer J."/>
            <person name="McCowan C."/>
            <person name="Murphy C."/>
            <person name="Pearson M."/>
            <person name="Poon T.W."/>
            <person name="Priest M."/>
            <person name="Roberts A."/>
            <person name="Saif S."/>
            <person name="Shea T."/>
            <person name="Sisk P."/>
            <person name="Sykes S."/>
            <person name="Wortman J."/>
            <person name="Nusbaum C."/>
            <person name="Birren B."/>
        </authorList>
    </citation>
    <scope>NUCLEOTIDE SEQUENCE [LARGE SCALE GENOMIC DNA]</scope>
    <source>
        <strain evidence="2">FAR1</strain>
    </source>
</reference>
<name>A0A182QP54_9DIPT</name>
<sequence length="238" mass="26888">MLLYVLIAHRCTGFDQDTSNLQIACINGRLQRRQPVVVRTIQPGIILLSVAQQQPHHLRHIFHHRPMQGRIAPIVAEVKLAVSFRSFGKSSSSSVNRYSSNSSISLHAIVASLRRMAACRELSEGEKPNKQQINALRRDLERHRVIMGGKQLLGPVGITGKQLDQGQQLLKHLTLLPRIITGRDQFGDRPAQHAFGGVTGESRFRVRFQLHEVLLVTDLLDELVELWDVREPKQNETN</sequence>
<dbReference type="EnsemblMetazoa" id="AFAF014081-RA">
    <property type="protein sequence ID" value="AFAF014081-PA"/>
    <property type="gene ID" value="AFAF014081"/>
</dbReference>
<reference evidence="1" key="2">
    <citation type="submission" date="2020-05" db="UniProtKB">
        <authorList>
            <consortium name="EnsemblMetazoa"/>
        </authorList>
    </citation>
    <scope>IDENTIFICATION</scope>
    <source>
        <strain evidence="1">FAR1</strain>
    </source>
</reference>
<organism evidence="1 2">
    <name type="scientific">Anopheles farauti</name>
    <dbReference type="NCBI Taxonomy" id="69004"/>
    <lineage>
        <taxon>Eukaryota</taxon>
        <taxon>Metazoa</taxon>
        <taxon>Ecdysozoa</taxon>
        <taxon>Arthropoda</taxon>
        <taxon>Hexapoda</taxon>
        <taxon>Insecta</taxon>
        <taxon>Pterygota</taxon>
        <taxon>Neoptera</taxon>
        <taxon>Endopterygota</taxon>
        <taxon>Diptera</taxon>
        <taxon>Nematocera</taxon>
        <taxon>Culicoidea</taxon>
        <taxon>Culicidae</taxon>
        <taxon>Anophelinae</taxon>
        <taxon>Anopheles</taxon>
    </lineage>
</organism>
<evidence type="ECO:0000313" key="1">
    <source>
        <dbReference type="EnsemblMetazoa" id="AFAF014081-PA"/>
    </source>
</evidence>
<dbReference type="Proteomes" id="UP000075886">
    <property type="component" value="Unassembled WGS sequence"/>
</dbReference>
<protein>
    <submittedName>
        <fullName evidence="1">Uncharacterized protein</fullName>
    </submittedName>
</protein>
<dbReference type="AlphaFoldDB" id="A0A182QP54"/>
<proteinExistence type="predicted"/>